<feature type="domain" description="B12-binding" evidence="1">
    <location>
        <begin position="114"/>
        <end position="242"/>
    </location>
</feature>
<sequence length="246" mass="25962">MSQLMAHDLTYHVPRDTGAALQTLDDVTAALCVATLSTDPAACAGVVAQARLAGFKDGCLIDVCIVQAARRIGTDWVEDRLCFVDVSIAAARLQGLLRTLCRTWRADDARRGEAATLLVVSAPGTQHTLGPSLVAAQLRQRGYSVGLLLAAAPGAVRTYLRRAPADAVFVSCDHTERLVNLRPVVTEAREAQPGVRVVVGGPGLTEGSEACRTTGADHATSDLEEALTRCGLNRTAPQMTAAEMMT</sequence>
<dbReference type="Gene3D" id="3.40.50.280">
    <property type="entry name" value="Cobalamin-binding domain"/>
    <property type="match status" value="1"/>
</dbReference>
<dbReference type="GO" id="GO:0046872">
    <property type="term" value="F:metal ion binding"/>
    <property type="evidence" value="ECO:0007669"/>
    <property type="project" value="InterPro"/>
</dbReference>
<evidence type="ECO:0000313" key="3">
    <source>
        <dbReference type="Proteomes" id="UP000183987"/>
    </source>
</evidence>
<keyword evidence="3" id="KW-1185">Reference proteome</keyword>
<organism evidence="2 3">
    <name type="scientific">Loktanella atrilutea</name>
    <dbReference type="NCBI Taxonomy" id="366533"/>
    <lineage>
        <taxon>Bacteria</taxon>
        <taxon>Pseudomonadati</taxon>
        <taxon>Pseudomonadota</taxon>
        <taxon>Alphaproteobacteria</taxon>
        <taxon>Rhodobacterales</taxon>
        <taxon>Roseobacteraceae</taxon>
        <taxon>Loktanella</taxon>
    </lineage>
</organism>
<dbReference type="Proteomes" id="UP000183987">
    <property type="component" value="Unassembled WGS sequence"/>
</dbReference>
<proteinExistence type="predicted"/>
<dbReference type="SUPFAM" id="SSF52242">
    <property type="entry name" value="Cobalamin (vitamin B12)-binding domain"/>
    <property type="match status" value="1"/>
</dbReference>
<evidence type="ECO:0000313" key="2">
    <source>
        <dbReference type="EMBL" id="SHF68971.1"/>
    </source>
</evidence>
<dbReference type="EMBL" id="FQUE01000010">
    <property type="protein sequence ID" value="SHF68971.1"/>
    <property type="molecule type" value="Genomic_DNA"/>
</dbReference>
<protein>
    <submittedName>
        <fullName evidence="2">Methanogenic corrinoid protein MtbC1</fullName>
    </submittedName>
</protein>
<reference evidence="3" key="1">
    <citation type="submission" date="2016-11" db="EMBL/GenBank/DDBJ databases">
        <authorList>
            <person name="Varghese N."/>
            <person name="Submissions S."/>
        </authorList>
    </citation>
    <scope>NUCLEOTIDE SEQUENCE [LARGE SCALE GENOMIC DNA]</scope>
    <source>
        <strain evidence="3">DSM 29326</strain>
    </source>
</reference>
<dbReference type="AlphaFoldDB" id="A0A1M5DQ52"/>
<dbReference type="Pfam" id="PF02310">
    <property type="entry name" value="B12-binding"/>
    <property type="match status" value="1"/>
</dbReference>
<dbReference type="STRING" id="366533.SAMN05444339_11092"/>
<gene>
    <name evidence="2" type="ORF">SAMN05444339_11092</name>
</gene>
<dbReference type="InterPro" id="IPR036724">
    <property type="entry name" value="Cobalamin-bd_sf"/>
</dbReference>
<accession>A0A1M5DQ52</accession>
<dbReference type="PROSITE" id="PS51332">
    <property type="entry name" value="B12_BINDING"/>
    <property type="match status" value="1"/>
</dbReference>
<evidence type="ECO:0000259" key="1">
    <source>
        <dbReference type="PROSITE" id="PS51332"/>
    </source>
</evidence>
<dbReference type="GO" id="GO:0031419">
    <property type="term" value="F:cobalamin binding"/>
    <property type="evidence" value="ECO:0007669"/>
    <property type="project" value="InterPro"/>
</dbReference>
<name>A0A1M5DQ52_LOKAT</name>
<dbReference type="RefSeq" id="WP_072858410.1">
    <property type="nucleotide sequence ID" value="NZ_FQUE01000010.1"/>
</dbReference>
<dbReference type="InterPro" id="IPR006158">
    <property type="entry name" value="Cobalamin-bd"/>
</dbReference>